<sequence length="345" mass="40206">MTTVTHRQNGQNLKDSFIHDMSKRKRGVKCLRKRLIAEARYLLTHENVPISKVSKRLKLSIPLLKRIIDQSEPDANPLRDKRARIARFSKIHQRARDVLDSYMKHSKTPLTLRDLQTILAKECQLRVSRVYIGQYLRIVTKASYRMIKPIMTIHNELRSKLQRQLAASKFISYLHAGVNIINIDEATLHLTDHRKRGWMLKGQQNKVLSSVKLRAINIIGALTCEGEFLFTINCGNTNGNSFSLFIMKLIAHLDKRDENWRLNTVFMMDNAIHHKGNVIKQLYHTLKVPILFLGPYHFLMAPVEMAFNYIKSHELPTQLRLVNTLQAHFPQFLVNRRHNISRKPQ</sequence>
<dbReference type="EMBL" id="RRYP01030396">
    <property type="protein sequence ID" value="TNV71175.1"/>
    <property type="molecule type" value="Genomic_DNA"/>
</dbReference>
<dbReference type="GO" id="GO:0003676">
    <property type="term" value="F:nucleic acid binding"/>
    <property type="evidence" value="ECO:0007669"/>
    <property type="project" value="InterPro"/>
</dbReference>
<name>A0A8J8NAK7_HALGN</name>
<feature type="domain" description="Tc1-like transposase DDE" evidence="1">
    <location>
        <begin position="180"/>
        <end position="314"/>
    </location>
</feature>
<dbReference type="Gene3D" id="3.30.420.10">
    <property type="entry name" value="Ribonuclease H-like superfamily/Ribonuclease H"/>
    <property type="match status" value="1"/>
</dbReference>
<evidence type="ECO:0000313" key="2">
    <source>
        <dbReference type="EMBL" id="TNV71175.1"/>
    </source>
</evidence>
<dbReference type="InterPro" id="IPR036397">
    <property type="entry name" value="RNaseH_sf"/>
</dbReference>
<organism evidence="2 3">
    <name type="scientific">Halteria grandinella</name>
    <dbReference type="NCBI Taxonomy" id="5974"/>
    <lineage>
        <taxon>Eukaryota</taxon>
        <taxon>Sar</taxon>
        <taxon>Alveolata</taxon>
        <taxon>Ciliophora</taxon>
        <taxon>Intramacronucleata</taxon>
        <taxon>Spirotrichea</taxon>
        <taxon>Stichotrichia</taxon>
        <taxon>Sporadotrichida</taxon>
        <taxon>Halteriidae</taxon>
        <taxon>Halteria</taxon>
    </lineage>
</organism>
<evidence type="ECO:0000259" key="1">
    <source>
        <dbReference type="Pfam" id="PF13358"/>
    </source>
</evidence>
<keyword evidence="3" id="KW-1185">Reference proteome</keyword>
<dbReference type="AlphaFoldDB" id="A0A8J8NAK7"/>
<dbReference type="Pfam" id="PF13358">
    <property type="entry name" value="DDE_3"/>
    <property type="match status" value="1"/>
</dbReference>
<proteinExistence type="predicted"/>
<evidence type="ECO:0000313" key="3">
    <source>
        <dbReference type="Proteomes" id="UP000785679"/>
    </source>
</evidence>
<dbReference type="OrthoDB" id="323051at2759"/>
<comment type="caution">
    <text evidence="2">The sequence shown here is derived from an EMBL/GenBank/DDBJ whole genome shotgun (WGS) entry which is preliminary data.</text>
</comment>
<accession>A0A8J8NAK7</accession>
<gene>
    <name evidence="2" type="ORF">FGO68_gene9523</name>
</gene>
<protein>
    <recommendedName>
        <fullName evidence="1">Tc1-like transposase DDE domain-containing protein</fullName>
    </recommendedName>
</protein>
<reference evidence="2" key="1">
    <citation type="submission" date="2019-06" db="EMBL/GenBank/DDBJ databases">
        <authorList>
            <person name="Zheng W."/>
        </authorList>
    </citation>
    <scope>NUCLEOTIDE SEQUENCE</scope>
    <source>
        <strain evidence="2">QDHG01</strain>
    </source>
</reference>
<dbReference type="Proteomes" id="UP000785679">
    <property type="component" value="Unassembled WGS sequence"/>
</dbReference>
<dbReference type="InterPro" id="IPR038717">
    <property type="entry name" value="Tc1-like_DDE_dom"/>
</dbReference>